<name>A0ABY8N479_9FLAO</name>
<dbReference type="Pfam" id="PF20376">
    <property type="entry name" value="DUF6671"/>
    <property type="match status" value="1"/>
</dbReference>
<proteinExistence type="predicted"/>
<evidence type="ECO:0000313" key="3">
    <source>
        <dbReference type="Proteomes" id="UP001232117"/>
    </source>
</evidence>
<reference evidence="2 3" key="1">
    <citation type="submission" date="2022-02" db="EMBL/GenBank/DDBJ databases">
        <authorList>
            <person name="Cha I.-T."/>
            <person name="Lee K.-E."/>
            <person name="Park S.-J."/>
        </authorList>
    </citation>
    <scope>NUCLEOTIDE SEQUENCE [LARGE SCALE GENOMIC DNA]</scope>
    <source>
        <strain evidence="2 3">K3R-10</strain>
    </source>
</reference>
<dbReference type="EMBL" id="CP092332">
    <property type="protein sequence ID" value="WGK94449.1"/>
    <property type="molecule type" value="Genomic_DNA"/>
</dbReference>
<protein>
    <recommendedName>
        <fullName evidence="1">DUF6671 domain-containing protein</fullName>
    </recommendedName>
</protein>
<reference evidence="2 3" key="2">
    <citation type="submission" date="2023-06" db="EMBL/GenBank/DDBJ databases">
        <title>Complete Genome Sequence of Flavobacterium keumense K3R-10.</title>
        <authorList>
            <person name="Jeong H."/>
            <person name="Jhang S.Y."/>
            <person name="Kim J.N."/>
        </authorList>
    </citation>
    <scope>NUCLEOTIDE SEQUENCE [LARGE SCALE GENOMIC DNA]</scope>
    <source>
        <strain evidence="2 3">K3R-10</strain>
    </source>
</reference>
<organism evidence="2 3">
    <name type="scientific">Flavobacterium keumense</name>
    <dbReference type="NCBI Taxonomy" id="1306518"/>
    <lineage>
        <taxon>Bacteria</taxon>
        <taxon>Pseudomonadati</taxon>
        <taxon>Bacteroidota</taxon>
        <taxon>Flavobacteriia</taxon>
        <taxon>Flavobacteriales</taxon>
        <taxon>Flavobacteriaceae</taxon>
        <taxon>Flavobacterium</taxon>
    </lineage>
</organism>
<dbReference type="Proteomes" id="UP001232117">
    <property type="component" value="Chromosome"/>
</dbReference>
<sequence length="278" mass="31469">MFQGRKLIIATQHQKEKIIAPLIEDAIGVNCIKNTLFNTDTLGTFSGEVERKNDVITTLRSKCINAMTMHNVDLAIASEGSFGQHPSLFFIPGNEESLLFLDLKNNIEIVARELSTETNFSGQYVNNKFELKEFCKQVKFPSHALILKSDQTNWSVIYKGINNHSKLLWLFNKMIDSFGRVYVETDMRAHLNPTRMSVIQKASIKLVQKIQSKCPSCQTPGFDIQNVNPGLPCSLCGSATRSTLSVNYICTKCNFMTEEKFPNKKKTEDPMYCDYCNP</sequence>
<feature type="domain" description="DUF6671" evidence="1">
    <location>
        <begin position="62"/>
        <end position="278"/>
    </location>
</feature>
<dbReference type="RefSeq" id="WP_264532824.1">
    <property type="nucleotide sequence ID" value="NZ_CP092332.1"/>
</dbReference>
<dbReference type="InterPro" id="IPR046612">
    <property type="entry name" value="DUF6671"/>
</dbReference>
<evidence type="ECO:0000259" key="1">
    <source>
        <dbReference type="Pfam" id="PF20376"/>
    </source>
</evidence>
<evidence type="ECO:0000313" key="2">
    <source>
        <dbReference type="EMBL" id="WGK94449.1"/>
    </source>
</evidence>
<gene>
    <name evidence="2" type="ORF">MG292_10255</name>
</gene>
<keyword evidence="3" id="KW-1185">Reference proteome</keyword>
<accession>A0ABY8N479</accession>